<dbReference type="EMBL" id="GIFC01003990">
    <property type="protein sequence ID" value="MXU86073.1"/>
    <property type="molecule type" value="Transcribed_RNA"/>
</dbReference>
<name>A0A6B0UGF9_IXORI</name>
<dbReference type="AlphaFoldDB" id="A0A6B0UGF9"/>
<dbReference type="PROSITE" id="PS51257">
    <property type="entry name" value="PROKAR_LIPOPROTEIN"/>
    <property type="match status" value="1"/>
</dbReference>
<reference evidence="1" key="1">
    <citation type="submission" date="2019-12" db="EMBL/GenBank/DDBJ databases">
        <title>An insight into the sialome of adult female Ixodes ricinus ticks feeding for 6 days.</title>
        <authorList>
            <person name="Perner J."/>
            <person name="Ribeiro J.M.C."/>
        </authorList>
    </citation>
    <scope>NUCLEOTIDE SEQUENCE</scope>
    <source>
        <strain evidence="1">Semi-engorged</strain>
        <tissue evidence="1">Salivary glands</tissue>
    </source>
</reference>
<protein>
    <submittedName>
        <fullName evidence="1">Putative secreted protein</fullName>
    </submittedName>
</protein>
<organism evidence="1">
    <name type="scientific">Ixodes ricinus</name>
    <name type="common">Common tick</name>
    <name type="synonym">Acarus ricinus</name>
    <dbReference type="NCBI Taxonomy" id="34613"/>
    <lineage>
        <taxon>Eukaryota</taxon>
        <taxon>Metazoa</taxon>
        <taxon>Ecdysozoa</taxon>
        <taxon>Arthropoda</taxon>
        <taxon>Chelicerata</taxon>
        <taxon>Arachnida</taxon>
        <taxon>Acari</taxon>
        <taxon>Parasitiformes</taxon>
        <taxon>Ixodida</taxon>
        <taxon>Ixodoidea</taxon>
        <taxon>Ixodidae</taxon>
        <taxon>Ixodinae</taxon>
        <taxon>Ixodes</taxon>
    </lineage>
</organism>
<accession>A0A6B0UGF9</accession>
<proteinExistence type="predicted"/>
<evidence type="ECO:0000313" key="1">
    <source>
        <dbReference type="EMBL" id="MXU86073.1"/>
    </source>
</evidence>
<sequence length="89" mass="10173">MSRDPQRWCLCLSLTAAPGHGTSFSCGTYAKLHTKTQFSRYSTKKTEIHSRTPSFLFCLFRKLMGSTLRPQHCIQRAILLSKNFANYTP</sequence>